<dbReference type="RefSeq" id="WP_117457763.1">
    <property type="nucleotide sequence ID" value="NZ_JACRTP010000003.1"/>
</dbReference>
<dbReference type="Proteomes" id="UP000661649">
    <property type="component" value="Unassembled WGS sequence"/>
</dbReference>
<reference evidence="8 9" key="1">
    <citation type="submission" date="2020-08" db="EMBL/GenBank/DDBJ databases">
        <title>Genome public.</title>
        <authorList>
            <person name="Liu C."/>
            <person name="Sun Q."/>
        </authorList>
    </citation>
    <scope>NUCLEOTIDE SEQUENCE [LARGE SCALE GENOMIC DNA]</scope>
    <source>
        <strain evidence="8 9">3_YM_SP_D4_24.mj</strain>
    </source>
</reference>
<dbReference type="PANTHER" id="PTHR33885">
    <property type="entry name" value="PHAGE SHOCK PROTEIN C"/>
    <property type="match status" value="1"/>
</dbReference>
<evidence type="ECO:0000256" key="6">
    <source>
        <dbReference type="SAM" id="Phobius"/>
    </source>
</evidence>
<sequence>MSNKRLYRSSTNYMLAGVCGGIAEYFDIDPTLVRLAWVILSCIGAGTGIIAYIIASIIIPK</sequence>
<comment type="caution">
    <text evidence="8">The sequence shown here is derived from an EMBL/GenBank/DDBJ whole genome shotgun (WGS) entry which is preliminary data.</text>
</comment>
<dbReference type="InterPro" id="IPR052027">
    <property type="entry name" value="PspC"/>
</dbReference>
<evidence type="ECO:0000256" key="5">
    <source>
        <dbReference type="ARBA" id="ARBA00023136"/>
    </source>
</evidence>
<evidence type="ECO:0000259" key="7">
    <source>
        <dbReference type="Pfam" id="PF04024"/>
    </source>
</evidence>
<keyword evidence="2" id="KW-1003">Cell membrane</keyword>
<dbReference type="EMBL" id="JACRTP010000003">
    <property type="protein sequence ID" value="MBC8628622.1"/>
    <property type="molecule type" value="Genomic_DNA"/>
</dbReference>
<keyword evidence="3 6" id="KW-0812">Transmembrane</keyword>
<name>A0ABR7PBH4_9FIRM</name>
<feature type="transmembrane region" description="Helical" evidence="6">
    <location>
        <begin position="34"/>
        <end position="59"/>
    </location>
</feature>
<dbReference type="InterPro" id="IPR007168">
    <property type="entry name" value="Phageshock_PspC_N"/>
</dbReference>
<keyword evidence="9" id="KW-1185">Reference proteome</keyword>
<proteinExistence type="predicted"/>
<evidence type="ECO:0000256" key="1">
    <source>
        <dbReference type="ARBA" id="ARBA00004162"/>
    </source>
</evidence>
<evidence type="ECO:0000256" key="3">
    <source>
        <dbReference type="ARBA" id="ARBA00022692"/>
    </source>
</evidence>
<evidence type="ECO:0000256" key="4">
    <source>
        <dbReference type="ARBA" id="ARBA00022989"/>
    </source>
</evidence>
<protein>
    <submittedName>
        <fullName evidence="8">PspC domain-containing protein</fullName>
    </submittedName>
</protein>
<comment type="subcellular location">
    <subcellularLocation>
        <location evidence="1">Cell membrane</location>
        <topology evidence="1">Single-pass membrane protein</topology>
    </subcellularLocation>
</comment>
<feature type="domain" description="Phage shock protein PspC N-terminal" evidence="7">
    <location>
        <begin position="4"/>
        <end position="61"/>
    </location>
</feature>
<evidence type="ECO:0000256" key="2">
    <source>
        <dbReference type="ARBA" id="ARBA00022475"/>
    </source>
</evidence>
<evidence type="ECO:0000313" key="8">
    <source>
        <dbReference type="EMBL" id="MBC8628622.1"/>
    </source>
</evidence>
<keyword evidence="5 6" id="KW-0472">Membrane</keyword>
<evidence type="ECO:0000313" key="9">
    <source>
        <dbReference type="Proteomes" id="UP000661649"/>
    </source>
</evidence>
<dbReference type="Pfam" id="PF04024">
    <property type="entry name" value="PspC"/>
    <property type="match status" value="1"/>
</dbReference>
<dbReference type="PANTHER" id="PTHR33885:SF3">
    <property type="entry name" value="PHAGE SHOCK PROTEIN C"/>
    <property type="match status" value="1"/>
</dbReference>
<accession>A0ABR7PBH4</accession>
<keyword evidence="4 6" id="KW-1133">Transmembrane helix</keyword>
<organism evidence="8 9">
    <name type="scientific">Blautia stercoris</name>
    <dbReference type="NCBI Taxonomy" id="871664"/>
    <lineage>
        <taxon>Bacteria</taxon>
        <taxon>Bacillati</taxon>
        <taxon>Bacillota</taxon>
        <taxon>Clostridia</taxon>
        <taxon>Lachnospirales</taxon>
        <taxon>Lachnospiraceae</taxon>
        <taxon>Blautia</taxon>
    </lineage>
</organism>
<gene>
    <name evidence="8" type="ORF">H8712_08330</name>
</gene>